<dbReference type="InterPro" id="IPR038005">
    <property type="entry name" value="RX-like_CC"/>
</dbReference>
<evidence type="ECO:0008006" key="11">
    <source>
        <dbReference type="Google" id="ProtNLM"/>
    </source>
</evidence>
<evidence type="ECO:0000313" key="10">
    <source>
        <dbReference type="Proteomes" id="UP000316621"/>
    </source>
</evidence>
<dbReference type="Gene3D" id="3.80.10.10">
    <property type="entry name" value="Ribonuclease Inhibitor"/>
    <property type="match status" value="1"/>
</dbReference>
<dbReference type="Pfam" id="PF00931">
    <property type="entry name" value="NB-ARC"/>
    <property type="match status" value="1"/>
</dbReference>
<feature type="domain" description="NB-ARC" evidence="5">
    <location>
        <begin position="212"/>
        <end position="303"/>
    </location>
</feature>
<evidence type="ECO:0000256" key="2">
    <source>
        <dbReference type="ARBA" id="ARBA00022741"/>
    </source>
</evidence>
<dbReference type="Gene3D" id="3.40.50.300">
    <property type="entry name" value="P-loop containing nucleotide triphosphate hydrolases"/>
    <property type="match status" value="1"/>
</dbReference>
<dbReference type="Pfam" id="PF23559">
    <property type="entry name" value="WHD_DRP"/>
    <property type="match status" value="1"/>
</dbReference>
<evidence type="ECO:0000259" key="8">
    <source>
        <dbReference type="Pfam" id="PF23598"/>
    </source>
</evidence>
<dbReference type="PANTHER" id="PTHR36766">
    <property type="entry name" value="PLANT BROAD-SPECTRUM MILDEW RESISTANCE PROTEIN RPW8"/>
    <property type="match status" value="1"/>
</dbReference>
<dbReference type="GO" id="GO:0043531">
    <property type="term" value="F:ADP binding"/>
    <property type="evidence" value="ECO:0007669"/>
    <property type="project" value="InterPro"/>
</dbReference>
<dbReference type="GO" id="GO:0006952">
    <property type="term" value="P:defense response"/>
    <property type="evidence" value="ECO:0007669"/>
    <property type="project" value="UniProtKB-KW"/>
</dbReference>
<dbReference type="Gene3D" id="1.10.8.430">
    <property type="entry name" value="Helical domain of apoptotic protease-activating factors"/>
    <property type="match status" value="1"/>
</dbReference>
<reference evidence="9 10" key="1">
    <citation type="journal article" date="2018" name="Science">
        <title>The opium poppy genome and morphinan production.</title>
        <authorList>
            <person name="Guo L."/>
            <person name="Winzer T."/>
            <person name="Yang X."/>
            <person name="Li Y."/>
            <person name="Ning Z."/>
            <person name="He Z."/>
            <person name="Teodor R."/>
            <person name="Lu Y."/>
            <person name="Bowser T.A."/>
            <person name="Graham I.A."/>
            <person name="Ye K."/>
        </authorList>
    </citation>
    <scope>NUCLEOTIDE SEQUENCE [LARGE SCALE GENOMIC DNA]</scope>
    <source>
        <strain evidence="10">cv. HN1</strain>
        <tissue evidence="9">Leaves</tissue>
    </source>
</reference>
<dbReference type="Gene3D" id="1.20.5.4130">
    <property type="match status" value="1"/>
</dbReference>
<dbReference type="InterPro" id="IPR027417">
    <property type="entry name" value="P-loop_NTPase"/>
</dbReference>
<evidence type="ECO:0000313" key="9">
    <source>
        <dbReference type="EMBL" id="RZC47978.1"/>
    </source>
</evidence>
<dbReference type="InterPro" id="IPR041118">
    <property type="entry name" value="Rx_N"/>
</dbReference>
<dbReference type="Gramene" id="RZC47978">
    <property type="protein sequence ID" value="RZC47978"/>
    <property type="gene ID" value="C5167_040910"/>
</dbReference>
<dbReference type="GO" id="GO:0051707">
    <property type="term" value="P:response to other organism"/>
    <property type="evidence" value="ECO:0007669"/>
    <property type="project" value="UniProtKB-ARBA"/>
</dbReference>
<evidence type="ECO:0000256" key="3">
    <source>
        <dbReference type="ARBA" id="ARBA00022821"/>
    </source>
</evidence>
<dbReference type="PRINTS" id="PR00364">
    <property type="entry name" value="DISEASERSIST"/>
</dbReference>
<dbReference type="InterPro" id="IPR002182">
    <property type="entry name" value="NB-ARC"/>
</dbReference>
<dbReference type="SUPFAM" id="SSF52058">
    <property type="entry name" value="L domain-like"/>
    <property type="match status" value="1"/>
</dbReference>
<protein>
    <recommendedName>
        <fullName evidence="11">NB-ARC domain-containing protein</fullName>
    </recommendedName>
</protein>
<organism evidence="9 10">
    <name type="scientific">Papaver somniferum</name>
    <name type="common">Opium poppy</name>
    <dbReference type="NCBI Taxonomy" id="3469"/>
    <lineage>
        <taxon>Eukaryota</taxon>
        <taxon>Viridiplantae</taxon>
        <taxon>Streptophyta</taxon>
        <taxon>Embryophyta</taxon>
        <taxon>Tracheophyta</taxon>
        <taxon>Spermatophyta</taxon>
        <taxon>Magnoliopsida</taxon>
        <taxon>Ranunculales</taxon>
        <taxon>Papaveraceae</taxon>
        <taxon>Papaveroideae</taxon>
        <taxon>Papaver</taxon>
    </lineage>
</organism>
<dbReference type="AlphaFoldDB" id="A0A4Y7IKK8"/>
<evidence type="ECO:0000259" key="6">
    <source>
        <dbReference type="Pfam" id="PF18052"/>
    </source>
</evidence>
<evidence type="ECO:0000256" key="1">
    <source>
        <dbReference type="ARBA" id="ARBA00022737"/>
    </source>
</evidence>
<dbReference type="PANTHER" id="PTHR36766:SF70">
    <property type="entry name" value="DISEASE RESISTANCE PROTEIN RGA4"/>
    <property type="match status" value="1"/>
</dbReference>
<dbReference type="OMA" id="HMINERR"/>
<dbReference type="CDD" id="cd14798">
    <property type="entry name" value="RX-CC_like"/>
    <property type="match status" value="1"/>
</dbReference>
<keyword evidence="3" id="KW-0611">Plant defense</keyword>
<evidence type="ECO:0000259" key="7">
    <source>
        <dbReference type="Pfam" id="PF23559"/>
    </source>
</evidence>
<dbReference type="STRING" id="3469.A0A4Y7IKK8"/>
<proteinExistence type="predicted"/>
<dbReference type="Pfam" id="PF23598">
    <property type="entry name" value="LRR_14"/>
    <property type="match status" value="1"/>
</dbReference>
<evidence type="ECO:0000256" key="4">
    <source>
        <dbReference type="ARBA" id="ARBA00022840"/>
    </source>
</evidence>
<keyword evidence="2" id="KW-0547">Nucleotide-binding</keyword>
<evidence type="ECO:0000259" key="5">
    <source>
        <dbReference type="Pfam" id="PF00931"/>
    </source>
</evidence>
<keyword evidence="1" id="KW-0677">Repeat</keyword>
<dbReference type="EMBL" id="CM010715">
    <property type="protein sequence ID" value="RZC47978.1"/>
    <property type="molecule type" value="Genomic_DNA"/>
</dbReference>
<sequence>MADAIATFFLERLTSWIAEELTLLQSVSESDSKLLRMLQSNLINLSLFIERADERRRSDALVKQWVREARAATFDAEDIMDEFMFKIIHQPRLKKKCGAITGWLRNSISYTQRLSLMRELGNQIREINPRLEILFNRGKDEMHLHEITQIAGGGIEHMINERRAAIAREEHRRGQVQIHEDSRNQVTNSLLMYDNRLRIISIVGMGGVVHDEEEVSQQNLYQYLRGKRYLIVLDDIWSIETWDCVKAAFPDDTNGSRILLTTRFKGVALYSDSSSDTTHTNIHELGVINENESWELFVNKMFPLGGNHNARDFEAGVYNWLKNFILRLHRPLFQPMRNALSPEDLEDLGKKMVEKCRGLPLAIVVLGNLLSSRERTQAAWSTVNDGESSEIRATKLFQYWIAEGFAEKRRGQTAEVVAEGYLEELISRNMIQDICFRGGNYLGLLFRGFKLLRVLDFNGLSEGLVSLPKELGELVHLRYLSLEKTRLQTINTSYFRKLVSLQTLNLNECIDTLLLDDQIWSLRNLRHLYLGSIRPETSVSKSTATLGIGKLIELQSLSIQAGDWLSGGGLKRLSSLKKLRIDKCLLSHSAVISDTIAELNDLQSLELLSEGAPLISIQLSSHTRLKKLHLKGEIWEWTGSIAFPPNLCKLTLKWSCLAEDPMPILERLPNLTFLHLGFNASDRNQMVCSPGGFSRLQVLQLYSLENLEELKVEQTALESLTSLSIEKCVQLVMVPDGIQQLTALQELRIANMPLHFRRRIVRGAGEDWNKIKHIPSLIVEEVYDVFYCPQLHNSVSRYP</sequence>
<dbReference type="Proteomes" id="UP000316621">
    <property type="component" value="Chromosome 1"/>
</dbReference>
<dbReference type="GO" id="GO:0005524">
    <property type="term" value="F:ATP binding"/>
    <property type="evidence" value="ECO:0007669"/>
    <property type="project" value="UniProtKB-KW"/>
</dbReference>
<dbReference type="InterPro" id="IPR055414">
    <property type="entry name" value="LRR_R13L4/SHOC2-like"/>
</dbReference>
<accession>A0A4Y7IKK8</accession>
<dbReference type="InterPro" id="IPR032675">
    <property type="entry name" value="LRR_dom_sf"/>
</dbReference>
<dbReference type="SUPFAM" id="SSF52540">
    <property type="entry name" value="P-loop containing nucleoside triphosphate hydrolases"/>
    <property type="match status" value="2"/>
</dbReference>
<dbReference type="InterPro" id="IPR058922">
    <property type="entry name" value="WHD_DRP"/>
</dbReference>
<gene>
    <name evidence="9" type="ORF">C5167_040910</name>
</gene>
<feature type="domain" description="Disease resistance R13L4/SHOC-2-like LRR" evidence="8">
    <location>
        <begin position="446"/>
        <end position="748"/>
    </location>
</feature>
<keyword evidence="10" id="KW-1185">Reference proteome</keyword>
<dbReference type="InterPro" id="IPR042197">
    <property type="entry name" value="Apaf_helical"/>
</dbReference>
<feature type="domain" description="Disease resistance protein winged helix" evidence="7">
    <location>
        <begin position="388"/>
        <end position="433"/>
    </location>
</feature>
<keyword evidence="4" id="KW-0067">ATP-binding</keyword>
<dbReference type="Pfam" id="PF18052">
    <property type="entry name" value="Rx_N"/>
    <property type="match status" value="1"/>
</dbReference>
<name>A0A4Y7IKK8_PAPSO</name>
<feature type="domain" description="Disease resistance N-terminal" evidence="6">
    <location>
        <begin position="7"/>
        <end position="92"/>
    </location>
</feature>